<feature type="region of interest" description="Disordered" evidence="1">
    <location>
        <begin position="56"/>
        <end position="82"/>
    </location>
</feature>
<keyword evidence="2" id="KW-1133">Transmembrane helix</keyword>
<sequence>MPAAGTEITKNLTLVDIATASHAVLIHLNEFSYRAVVRAVASFLIFLYVTLHTNKNKTTDRRPQTTDQRPHHTIFRTNDTPGLPPWPYQISKCKN</sequence>
<reference evidence="3 4" key="1">
    <citation type="submission" date="2017-07" db="EMBL/GenBank/DDBJ databases">
        <title>Recovery of genomes from metagenomes via a dereplication, aggregation, and scoring strategy.</title>
        <authorList>
            <person name="Sieber C.M."/>
            <person name="Probst A.J."/>
            <person name="Sharrar A."/>
            <person name="Thomas B.C."/>
            <person name="Hess M."/>
            <person name="Tringe S.G."/>
            <person name="Banfield J.F."/>
        </authorList>
    </citation>
    <scope>NUCLEOTIDE SEQUENCE [LARGE SCALE GENOMIC DNA]</scope>
    <source>
        <strain evidence="3">JGI_Cruoil_03_44_89</strain>
    </source>
</reference>
<proteinExistence type="predicted"/>
<accession>A0A235BYW4</accession>
<keyword evidence="2" id="KW-0472">Membrane</keyword>
<feature type="transmembrane region" description="Helical" evidence="2">
    <location>
        <begin position="31"/>
        <end position="51"/>
    </location>
</feature>
<evidence type="ECO:0000256" key="1">
    <source>
        <dbReference type="SAM" id="MobiDB-lite"/>
    </source>
</evidence>
<protein>
    <submittedName>
        <fullName evidence="3">Uncharacterized protein</fullName>
    </submittedName>
</protein>
<evidence type="ECO:0000256" key="2">
    <source>
        <dbReference type="SAM" id="Phobius"/>
    </source>
</evidence>
<dbReference type="AlphaFoldDB" id="A0A235BYW4"/>
<evidence type="ECO:0000313" key="3">
    <source>
        <dbReference type="EMBL" id="OYD17349.1"/>
    </source>
</evidence>
<gene>
    <name evidence="3" type="ORF">CH333_01180</name>
</gene>
<name>A0A235BYW4_UNCW3</name>
<keyword evidence="2" id="KW-0812">Transmembrane</keyword>
<feature type="compositionally biased region" description="Basic and acidic residues" evidence="1">
    <location>
        <begin position="57"/>
        <end position="70"/>
    </location>
</feature>
<evidence type="ECO:0000313" key="4">
    <source>
        <dbReference type="Proteomes" id="UP000215215"/>
    </source>
</evidence>
<dbReference type="EMBL" id="NOZQ01000023">
    <property type="protein sequence ID" value="OYD17349.1"/>
    <property type="molecule type" value="Genomic_DNA"/>
</dbReference>
<comment type="caution">
    <text evidence="3">The sequence shown here is derived from an EMBL/GenBank/DDBJ whole genome shotgun (WGS) entry which is preliminary data.</text>
</comment>
<dbReference type="Proteomes" id="UP000215215">
    <property type="component" value="Unassembled WGS sequence"/>
</dbReference>
<organism evidence="3 4">
    <name type="scientific">candidate division WOR-3 bacterium JGI_Cruoil_03_44_89</name>
    <dbReference type="NCBI Taxonomy" id="1973748"/>
    <lineage>
        <taxon>Bacteria</taxon>
        <taxon>Bacteria division WOR-3</taxon>
    </lineage>
</organism>